<gene>
    <name evidence="7" type="ORF">AXG93_3661s1500</name>
</gene>
<comment type="cofactor">
    <cofactor evidence="5">
        <name>[2Fe-2S] cluster</name>
        <dbReference type="ChEBI" id="CHEBI:190135"/>
    </cofactor>
</comment>
<keyword evidence="4" id="KW-0411">Iron-sulfur</keyword>
<feature type="region of interest" description="Disordered" evidence="6">
    <location>
        <begin position="51"/>
        <end position="72"/>
    </location>
</feature>
<keyword evidence="1" id="KW-0001">2Fe-2S</keyword>
<organism evidence="7 8">
    <name type="scientific">Marchantia polymorpha subsp. ruderalis</name>
    <dbReference type="NCBI Taxonomy" id="1480154"/>
    <lineage>
        <taxon>Eukaryota</taxon>
        <taxon>Viridiplantae</taxon>
        <taxon>Streptophyta</taxon>
        <taxon>Embryophyta</taxon>
        <taxon>Marchantiophyta</taxon>
        <taxon>Marchantiopsida</taxon>
        <taxon>Marchantiidae</taxon>
        <taxon>Marchantiales</taxon>
        <taxon>Marchantiaceae</taxon>
        <taxon>Marchantia</taxon>
    </lineage>
</organism>
<dbReference type="GO" id="GO:0005739">
    <property type="term" value="C:mitochondrion"/>
    <property type="evidence" value="ECO:0007669"/>
    <property type="project" value="TreeGrafter"/>
</dbReference>
<dbReference type="InterPro" id="IPR001055">
    <property type="entry name" value="Adrenodoxin-like"/>
</dbReference>
<dbReference type="GO" id="GO:0009055">
    <property type="term" value="F:electron transfer activity"/>
    <property type="evidence" value="ECO:0007669"/>
    <property type="project" value="TreeGrafter"/>
</dbReference>
<evidence type="ECO:0000313" key="8">
    <source>
        <dbReference type="Proteomes" id="UP000077202"/>
    </source>
</evidence>
<dbReference type="PANTHER" id="PTHR23426">
    <property type="entry name" value="FERREDOXIN/ADRENODOXIN"/>
    <property type="match status" value="1"/>
</dbReference>
<name>A0A176VJN2_MARPO</name>
<evidence type="ECO:0000256" key="3">
    <source>
        <dbReference type="ARBA" id="ARBA00023004"/>
    </source>
</evidence>
<proteinExistence type="predicted"/>
<evidence type="ECO:0000256" key="5">
    <source>
        <dbReference type="ARBA" id="ARBA00034078"/>
    </source>
</evidence>
<dbReference type="EMBL" id="LVLJ01003529">
    <property type="protein sequence ID" value="OAE21124.1"/>
    <property type="molecule type" value="Genomic_DNA"/>
</dbReference>
<evidence type="ECO:0000313" key="7">
    <source>
        <dbReference type="EMBL" id="OAE21124.1"/>
    </source>
</evidence>
<feature type="compositionally biased region" description="Polar residues" evidence="6">
    <location>
        <begin position="54"/>
        <end position="66"/>
    </location>
</feature>
<dbReference type="GO" id="GO:0051537">
    <property type="term" value="F:2 iron, 2 sulfur cluster binding"/>
    <property type="evidence" value="ECO:0007669"/>
    <property type="project" value="UniProtKB-KW"/>
</dbReference>
<dbReference type="GO" id="GO:0046872">
    <property type="term" value="F:metal ion binding"/>
    <property type="evidence" value="ECO:0007669"/>
    <property type="project" value="UniProtKB-KW"/>
</dbReference>
<keyword evidence="2" id="KW-0479">Metal-binding</keyword>
<keyword evidence="8" id="KW-1185">Reference proteome</keyword>
<accession>A0A176VJN2</accession>
<dbReference type="Gene3D" id="3.10.20.30">
    <property type="match status" value="1"/>
</dbReference>
<sequence length="166" mass="18709">MDSLVLVRHPGSFICVSKSPLPLKSDRACSGRTDERVWRRPQRMTSLVAALDTETASTSSSENPEQQGPPMIELQFYGPEAGSVAQTLTVQSGEKNMRKFMTENKLELYALYILEGQELLSERTDAEYKYLKKKPESWRLACQTIIGDKSNSGKVVVQRLPQNKKK</sequence>
<dbReference type="PANTHER" id="PTHR23426:SF65">
    <property type="entry name" value="FERREDOXIN-2, MITOCHONDRIAL"/>
    <property type="match status" value="1"/>
</dbReference>
<keyword evidence="3" id="KW-0408">Iron</keyword>
<dbReference type="GO" id="GO:0140647">
    <property type="term" value="P:P450-containing electron transport chain"/>
    <property type="evidence" value="ECO:0007669"/>
    <property type="project" value="InterPro"/>
</dbReference>
<evidence type="ECO:0000256" key="6">
    <source>
        <dbReference type="SAM" id="MobiDB-lite"/>
    </source>
</evidence>
<evidence type="ECO:0000256" key="1">
    <source>
        <dbReference type="ARBA" id="ARBA00022714"/>
    </source>
</evidence>
<comment type="caution">
    <text evidence="7">The sequence shown here is derived from an EMBL/GenBank/DDBJ whole genome shotgun (WGS) entry which is preliminary data.</text>
</comment>
<dbReference type="Proteomes" id="UP000077202">
    <property type="component" value="Unassembled WGS sequence"/>
</dbReference>
<evidence type="ECO:0000256" key="2">
    <source>
        <dbReference type="ARBA" id="ARBA00022723"/>
    </source>
</evidence>
<reference evidence="7" key="1">
    <citation type="submission" date="2016-03" db="EMBL/GenBank/DDBJ databases">
        <title>Mechanisms controlling the formation of the plant cell surface in tip-growing cells are functionally conserved among land plants.</title>
        <authorList>
            <person name="Honkanen S."/>
            <person name="Jones V.A."/>
            <person name="Morieri G."/>
            <person name="Champion C."/>
            <person name="Hetherington A.J."/>
            <person name="Kelly S."/>
            <person name="Saint-Marcoux D."/>
            <person name="Proust H."/>
            <person name="Prescott H."/>
            <person name="Dolan L."/>
        </authorList>
    </citation>
    <scope>NUCLEOTIDE SEQUENCE [LARGE SCALE GENOMIC DNA]</scope>
    <source>
        <tissue evidence="7">Whole gametophyte</tissue>
    </source>
</reference>
<evidence type="ECO:0000256" key="4">
    <source>
        <dbReference type="ARBA" id="ARBA00023014"/>
    </source>
</evidence>
<dbReference type="InterPro" id="IPR012675">
    <property type="entry name" value="Beta-grasp_dom_sf"/>
</dbReference>
<dbReference type="AlphaFoldDB" id="A0A176VJN2"/>
<protein>
    <submittedName>
        <fullName evidence="7">Uncharacterized protein</fullName>
    </submittedName>
</protein>